<sequence>MFMFALLTLAGTCLFFSSASAAQVLTASDFEATLTSASSVSDPEYLLTVHVVDAQNQGGLGGSIAMVYSIGTKSYANSFVDAPFSTTDDPENKLNGYAPDFQEAITLSEGDNVIYIWGGRTLFGTSYTYLGSFTITYSSVKDYNIQLVSDEKVHISSYSLVANLSNVSSATEQVYYLLNSLDSTKGTKMNKNFFSPNRYYSAAPLQLKLGDNTIAVYVTDSQGIIRPGAKSIKLLTVNYSLAPVTFTPVDPVVDPVVQQPIVDPIVREPISVEDPQPLENNTNNTDTNNNNNTDNTNNTNTNNTNNTDNTNSTNEQVAMDNTQQDLADREAALATREQQLQQ</sequence>
<feature type="non-terminal residue" evidence="3">
    <location>
        <position position="342"/>
    </location>
</feature>
<protein>
    <submittedName>
        <fullName evidence="3">Uncharacterized protein</fullName>
    </submittedName>
</protein>
<accession>A0A2M6P0J1</accession>
<proteinExistence type="predicted"/>
<evidence type="ECO:0000313" key="3">
    <source>
        <dbReference type="EMBL" id="PIR77236.1"/>
    </source>
</evidence>
<dbReference type="EMBL" id="PFBW01000154">
    <property type="protein sequence ID" value="PIR77236.1"/>
    <property type="molecule type" value="Genomic_DNA"/>
</dbReference>
<evidence type="ECO:0000256" key="2">
    <source>
        <dbReference type="SAM" id="SignalP"/>
    </source>
</evidence>
<reference evidence="4" key="1">
    <citation type="submission" date="2017-09" db="EMBL/GenBank/DDBJ databases">
        <title>Depth-based differentiation of microbial function through sediment-hosted aquifers and enrichment of novel symbionts in the deep terrestrial subsurface.</title>
        <authorList>
            <person name="Probst A.J."/>
            <person name="Ladd B."/>
            <person name="Jarett J.K."/>
            <person name="Geller-Mcgrath D.E."/>
            <person name="Sieber C.M.K."/>
            <person name="Emerson J.B."/>
            <person name="Anantharaman K."/>
            <person name="Thomas B.C."/>
            <person name="Malmstrom R."/>
            <person name="Stieglmeier M."/>
            <person name="Klingl A."/>
            <person name="Woyke T."/>
            <person name="Ryan C.M."/>
            <person name="Banfield J.F."/>
        </authorList>
    </citation>
    <scope>NUCLEOTIDE SEQUENCE [LARGE SCALE GENOMIC DNA]</scope>
</reference>
<feature type="chain" id="PRO_5014597884" evidence="2">
    <location>
        <begin position="22"/>
        <end position="342"/>
    </location>
</feature>
<evidence type="ECO:0000256" key="1">
    <source>
        <dbReference type="SAM" id="MobiDB-lite"/>
    </source>
</evidence>
<evidence type="ECO:0000313" key="4">
    <source>
        <dbReference type="Proteomes" id="UP000228528"/>
    </source>
</evidence>
<gene>
    <name evidence="3" type="ORF">COU30_03565</name>
</gene>
<comment type="caution">
    <text evidence="3">The sequence shown here is derived from an EMBL/GenBank/DDBJ whole genome shotgun (WGS) entry which is preliminary data.</text>
</comment>
<dbReference type="Proteomes" id="UP000228528">
    <property type="component" value="Unassembled WGS sequence"/>
</dbReference>
<dbReference type="AlphaFoldDB" id="A0A2M6P0J1"/>
<feature type="compositionally biased region" description="Low complexity" evidence="1">
    <location>
        <begin position="280"/>
        <end position="314"/>
    </location>
</feature>
<organism evidence="3 4">
    <name type="scientific">Candidatus Magasanikbacteria bacterium CG10_big_fil_rev_8_21_14_0_10_38_6</name>
    <dbReference type="NCBI Taxonomy" id="1974647"/>
    <lineage>
        <taxon>Bacteria</taxon>
        <taxon>Candidatus Magasanikiibacteriota</taxon>
    </lineage>
</organism>
<name>A0A2M6P0J1_9BACT</name>
<keyword evidence="2" id="KW-0732">Signal</keyword>
<feature type="signal peptide" evidence="2">
    <location>
        <begin position="1"/>
        <end position="21"/>
    </location>
</feature>
<feature type="region of interest" description="Disordered" evidence="1">
    <location>
        <begin position="267"/>
        <end position="314"/>
    </location>
</feature>